<sequence>MINEGGLRSFFPVGGVSAQMARDIPYAIFTLVTYEYIKQKWVRPNELKEGASSAWRNMVTGATAGGIGSFLTNPMDVVKTRLQTSPEIYGRGVLQCAMTTLQEEGPAAFLKGMRPRLMHKIPANAVFFLWYEFFRRVLNCEGASVTGSTSVDRPSR</sequence>
<evidence type="ECO:0008006" key="11">
    <source>
        <dbReference type="Google" id="ProtNLM"/>
    </source>
</evidence>
<name>A0A7S1FQ15_9STRA</name>
<keyword evidence="7 8" id="KW-0472">Membrane</keyword>
<dbReference type="InterPro" id="IPR018108">
    <property type="entry name" value="MCP_transmembrane"/>
</dbReference>
<dbReference type="Gene3D" id="1.50.40.10">
    <property type="entry name" value="Mitochondrial carrier domain"/>
    <property type="match status" value="1"/>
</dbReference>
<keyword evidence="5" id="KW-0677">Repeat</keyword>
<evidence type="ECO:0000256" key="8">
    <source>
        <dbReference type="PROSITE-ProRule" id="PRU00282"/>
    </source>
</evidence>
<accession>A0A7S1FQ15</accession>
<evidence type="ECO:0000256" key="9">
    <source>
        <dbReference type="RuleBase" id="RU000488"/>
    </source>
</evidence>
<comment type="subcellular location">
    <subcellularLocation>
        <location evidence="1">Membrane</location>
        <topology evidence="1">Multi-pass membrane protein</topology>
    </subcellularLocation>
</comment>
<feature type="repeat" description="Solcar" evidence="8">
    <location>
        <begin position="52"/>
        <end position="137"/>
    </location>
</feature>
<protein>
    <recommendedName>
        <fullName evidence="11">Mitochondrial carrier protein</fullName>
    </recommendedName>
</protein>
<keyword evidence="4 8" id="KW-0812">Transmembrane</keyword>
<dbReference type="PROSITE" id="PS50920">
    <property type="entry name" value="SOLCAR"/>
    <property type="match status" value="1"/>
</dbReference>
<keyword evidence="3 9" id="KW-0813">Transport</keyword>
<dbReference type="InterPro" id="IPR023395">
    <property type="entry name" value="MCP_dom_sf"/>
</dbReference>
<evidence type="ECO:0000256" key="7">
    <source>
        <dbReference type="ARBA" id="ARBA00023136"/>
    </source>
</evidence>
<comment type="similarity">
    <text evidence="2 9">Belongs to the mitochondrial carrier (TC 2.A.29) family.</text>
</comment>
<evidence type="ECO:0000256" key="3">
    <source>
        <dbReference type="ARBA" id="ARBA00022448"/>
    </source>
</evidence>
<dbReference type="GO" id="GO:0016020">
    <property type="term" value="C:membrane"/>
    <property type="evidence" value="ECO:0007669"/>
    <property type="project" value="UniProtKB-SubCell"/>
</dbReference>
<keyword evidence="6" id="KW-1133">Transmembrane helix</keyword>
<evidence type="ECO:0000256" key="1">
    <source>
        <dbReference type="ARBA" id="ARBA00004141"/>
    </source>
</evidence>
<evidence type="ECO:0000256" key="2">
    <source>
        <dbReference type="ARBA" id="ARBA00006375"/>
    </source>
</evidence>
<dbReference type="SUPFAM" id="SSF103506">
    <property type="entry name" value="Mitochondrial carrier"/>
    <property type="match status" value="1"/>
</dbReference>
<proteinExistence type="inferred from homology"/>
<evidence type="ECO:0000256" key="5">
    <source>
        <dbReference type="ARBA" id="ARBA00022737"/>
    </source>
</evidence>
<dbReference type="PANTHER" id="PTHR45667">
    <property type="entry name" value="S-ADENOSYLMETHIONINE MITOCHONDRIAL CARRIER PROTEIN"/>
    <property type="match status" value="1"/>
</dbReference>
<evidence type="ECO:0000256" key="4">
    <source>
        <dbReference type="ARBA" id="ARBA00022692"/>
    </source>
</evidence>
<organism evidence="10">
    <name type="scientific">Corethron hystrix</name>
    <dbReference type="NCBI Taxonomy" id="216773"/>
    <lineage>
        <taxon>Eukaryota</taxon>
        <taxon>Sar</taxon>
        <taxon>Stramenopiles</taxon>
        <taxon>Ochrophyta</taxon>
        <taxon>Bacillariophyta</taxon>
        <taxon>Coscinodiscophyceae</taxon>
        <taxon>Corethrophycidae</taxon>
        <taxon>Corethrales</taxon>
        <taxon>Corethraceae</taxon>
        <taxon>Corethron</taxon>
    </lineage>
</organism>
<evidence type="ECO:0000256" key="6">
    <source>
        <dbReference type="ARBA" id="ARBA00022989"/>
    </source>
</evidence>
<reference evidence="10" key="1">
    <citation type="submission" date="2021-01" db="EMBL/GenBank/DDBJ databases">
        <authorList>
            <person name="Corre E."/>
            <person name="Pelletier E."/>
            <person name="Niang G."/>
            <person name="Scheremetjew M."/>
            <person name="Finn R."/>
            <person name="Kale V."/>
            <person name="Holt S."/>
            <person name="Cochrane G."/>
            <person name="Meng A."/>
            <person name="Brown T."/>
            <person name="Cohen L."/>
        </authorList>
    </citation>
    <scope>NUCLEOTIDE SEQUENCE</scope>
    <source>
        <strain evidence="10">308</strain>
    </source>
</reference>
<evidence type="ECO:0000313" key="10">
    <source>
        <dbReference type="EMBL" id="CAD8882611.1"/>
    </source>
</evidence>
<dbReference type="AlphaFoldDB" id="A0A7S1FQ15"/>
<dbReference type="EMBL" id="HBFR01013492">
    <property type="protein sequence ID" value="CAD8882611.1"/>
    <property type="molecule type" value="Transcribed_RNA"/>
</dbReference>
<dbReference type="Pfam" id="PF00153">
    <property type="entry name" value="Mito_carr"/>
    <property type="match status" value="1"/>
</dbReference>
<gene>
    <name evidence="10" type="ORF">CHYS00102_LOCUS9806</name>
</gene>